<keyword evidence="1" id="KW-0812">Transmembrane</keyword>
<name>A0A2P7NR24_9PROT</name>
<reference evidence="2 3" key="1">
    <citation type="submission" date="2018-03" db="EMBL/GenBank/DDBJ databases">
        <title>Draft genome of Nitrosomonas supralitoralis APG5.</title>
        <authorList>
            <person name="Urakawa H."/>
            <person name="Lopez J.V."/>
        </authorList>
    </citation>
    <scope>NUCLEOTIDE SEQUENCE [LARGE SCALE GENOMIC DNA]</scope>
    <source>
        <strain evidence="2 3">APG5</strain>
    </source>
</reference>
<dbReference type="EMBL" id="PXXU01000113">
    <property type="protein sequence ID" value="PSJ15879.1"/>
    <property type="molecule type" value="Genomic_DNA"/>
</dbReference>
<keyword evidence="3" id="KW-1185">Reference proteome</keyword>
<dbReference type="Proteomes" id="UP000241912">
    <property type="component" value="Unassembled WGS sequence"/>
</dbReference>
<gene>
    <name evidence="2" type="ORF">C7H79_16590</name>
</gene>
<proteinExistence type="predicted"/>
<evidence type="ECO:0000256" key="1">
    <source>
        <dbReference type="SAM" id="Phobius"/>
    </source>
</evidence>
<comment type="caution">
    <text evidence="2">The sequence shown here is derived from an EMBL/GenBank/DDBJ whole genome shotgun (WGS) entry which is preliminary data.</text>
</comment>
<accession>A0A2P7NR24</accession>
<evidence type="ECO:0000313" key="3">
    <source>
        <dbReference type="Proteomes" id="UP000241912"/>
    </source>
</evidence>
<feature type="transmembrane region" description="Helical" evidence="1">
    <location>
        <begin position="12"/>
        <end position="33"/>
    </location>
</feature>
<evidence type="ECO:0000313" key="2">
    <source>
        <dbReference type="EMBL" id="PSJ15879.1"/>
    </source>
</evidence>
<organism evidence="2 3">
    <name type="scientific">Nitrosomonas supralitoralis</name>
    <dbReference type="NCBI Taxonomy" id="2116706"/>
    <lineage>
        <taxon>Bacteria</taxon>
        <taxon>Pseudomonadati</taxon>
        <taxon>Pseudomonadota</taxon>
        <taxon>Betaproteobacteria</taxon>
        <taxon>Nitrosomonadales</taxon>
        <taxon>Nitrosomonadaceae</taxon>
        <taxon>Nitrosomonas</taxon>
    </lineage>
</organism>
<sequence length="75" mass="8303">MSKADRLKEEIGWLKVVFAVCVALDASLVAWLAQNYATANLLLVVTGCVASVLIALLIVLVNRRAYRRLEELEDT</sequence>
<feature type="transmembrane region" description="Helical" evidence="1">
    <location>
        <begin position="39"/>
        <end position="61"/>
    </location>
</feature>
<dbReference type="RefSeq" id="WP_106708352.1">
    <property type="nucleotide sequence ID" value="NZ_PXXU01000113.1"/>
</dbReference>
<dbReference type="AlphaFoldDB" id="A0A2P7NR24"/>
<keyword evidence="1" id="KW-0472">Membrane</keyword>
<keyword evidence="1" id="KW-1133">Transmembrane helix</keyword>
<protein>
    <submittedName>
        <fullName evidence="2">Uncharacterized protein</fullName>
    </submittedName>
</protein>